<feature type="domain" description="C2H2-type" evidence="10">
    <location>
        <begin position="728"/>
        <end position="755"/>
    </location>
</feature>
<gene>
    <name evidence="11" type="ORF">CLODIP_2_CD14567</name>
</gene>
<evidence type="ECO:0000256" key="7">
    <source>
        <dbReference type="ARBA" id="ARBA00023242"/>
    </source>
</evidence>
<feature type="region of interest" description="Disordered" evidence="9">
    <location>
        <begin position="40"/>
        <end position="63"/>
    </location>
</feature>
<dbReference type="SMART" id="SM00355">
    <property type="entry name" value="ZnF_C2H2"/>
    <property type="match status" value="6"/>
</dbReference>
<comment type="subcellular location">
    <subcellularLocation>
        <location evidence="1">Nucleus</location>
    </subcellularLocation>
</comment>
<dbReference type="GO" id="GO:0010468">
    <property type="term" value="P:regulation of gene expression"/>
    <property type="evidence" value="ECO:0007669"/>
    <property type="project" value="TreeGrafter"/>
</dbReference>
<dbReference type="AlphaFoldDB" id="A0A8S1E6I7"/>
<dbReference type="PANTHER" id="PTHR16515:SF49">
    <property type="entry name" value="GASTRULA ZINC FINGER PROTEIN XLCGF49.1-LIKE-RELATED"/>
    <property type="match status" value="1"/>
</dbReference>
<dbReference type="SUPFAM" id="SSF57667">
    <property type="entry name" value="beta-beta-alpha zinc fingers"/>
    <property type="match status" value="3"/>
</dbReference>
<feature type="compositionally biased region" description="Low complexity" evidence="9">
    <location>
        <begin position="506"/>
        <end position="533"/>
    </location>
</feature>
<feature type="region of interest" description="Disordered" evidence="9">
    <location>
        <begin position="421"/>
        <end position="593"/>
    </location>
</feature>
<dbReference type="PROSITE" id="PS50157">
    <property type="entry name" value="ZINC_FINGER_C2H2_2"/>
    <property type="match status" value="5"/>
</dbReference>
<feature type="compositionally biased region" description="Low complexity" evidence="9">
    <location>
        <begin position="648"/>
        <end position="679"/>
    </location>
</feature>
<feature type="domain" description="C2H2-type" evidence="10">
    <location>
        <begin position="393"/>
        <end position="422"/>
    </location>
</feature>
<sequence length="826" mass="92331">MASADKLFCEKCDLQLDTITSYQIHLRYQHKENLPVKWTPAQHHQQHHLQQPSPLPPHDEHNNNSIVEHAKSRLQSCVDEQHPSPLNRYSPQPEGSPTSMQPVASSTTNTMRSPGNNTNGFYMEEQPTSSTPFTNEYTNGGGPMRDTTPSGGLPRFMPYNNTSLQHQQPLQQHATDMMNERNCWDCGFTGPPVAIMAHKCSLILQQQQPQQLAPQGEENPSPSSSASLEEHFFESAPQQPPMPLRINKESSEILDLDSHKVLICRQQMEAEKRRMKPEFPPDPMFGYSLDARPAKSRMNGGVGMVDYAPHHPHHQMQPPNMMGYHQPPPDMMGMVPPTYLHPQAHPPLPMQPQVPQITPHQQPPPPSGGGVQQPPSGGNQSWKSNEARRPKTYNCPACNKWFTSSGHLKRHYNTTLHKNAIKQSGADPLREGGTNRPQPPAHHNSTTNDSTTSTGNTSSPVPSLGEESSSRSDDNIPNMLPPVHPQSNASSPPNREAGLLESPARSTTTNNNNNNISSSSSNNSNNTVTSTSNHHPQPQSNNGHPPSRPPEAQYPRHPPPDGLTQQVPQYSQPNFYPGDHAPTGNDALDNWYATGIPNEPVPLPSFARQFNQFDFMQPQTAAGDSWINTSPYRTNNSENSRDSDQQMCSPVTTSTPSPCPTSTVDDQMLRSRGQSMPSRGRGRGRGRGRPPTTNFDGKHRCETCDKEFNKACYLTQHNKSFHDGEKLHKCTKCGKRFDTPRMLFEHSEKHKGDKPFKCNLCPKQFNHKTDLRRHECLHSGEKPFKCETCLKGFIRKDHMLKHSATHFSESRRGKRPKGVSMNTYTE</sequence>
<keyword evidence="3" id="KW-0677">Repeat</keyword>
<evidence type="ECO:0000256" key="2">
    <source>
        <dbReference type="ARBA" id="ARBA00022723"/>
    </source>
</evidence>
<dbReference type="InterPro" id="IPR050331">
    <property type="entry name" value="Zinc_finger"/>
</dbReference>
<dbReference type="Pfam" id="PF12171">
    <property type="entry name" value="zf-C2H2_jaz"/>
    <property type="match status" value="1"/>
</dbReference>
<dbReference type="FunFam" id="3.30.160.60:FF:000065">
    <property type="entry name" value="B-cell CLL/lymphoma 6, member B"/>
    <property type="match status" value="1"/>
</dbReference>
<dbReference type="GO" id="GO:0003677">
    <property type="term" value="F:DNA binding"/>
    <property type="evidence" value="ECO:0007669"/>
    <property type="project" value="UniProtKB-KW"/>
</dbReference>
<dbReference type="FunFam" id="3.30.160.60:FF:000446">
    <property type="entry name" value="Zinc finger protein"/>
    <property type="match status" value="2"/>
</dbReference>
<dbReference type="InterPro" id="IPR013087">
    <property type="entry name" value="Znf_C2H2_type"/>
</dbReference>
<feature type="region of interest" description="Disordered" evidence="9">
    <location>
        <begin position="622"/>
        <end position="696"/>
    </location>
</feature>
<protein>
    <recommendedName>
        <fullName evidence="10">C2H2-type domain-containing protein</fullName>
    </recommendedName>
</protein>
<name>A0A8S1E6I7_9INSE</name>
<evidence type="ECO:0000313" key="12">
    <source>
        <dbReference type="Proteomes" id="UP000494165"/>
    </source>
</evidence>
<feature type="region of interest" description="Disordered" evidence="9">
    <location>
        <begin position="77"/>
        <end position="149"/>
    </location>
</feature>
<feature type="domain" description="C2H2-type" evidence="10">
    <location>
        <begin position="699"/>
        <end position="727"/>
    </location>
</feature>
<evidence type="ECO:0000256" key="6">
    <source>
        <dbReference type="ARBA" id="ARBA00023125"/>
    </source>
</evidence>
<feature type="compositionally biased region" description="Low complexity" evidence="9">
    <location>
        <begin position="40"/>
        <end position="52"/>
    </location>
</feature>
<dbReference type="PROSITE" id="PS00028">
    <property type="entry name" value="ZINC_FINGER_C2H2_1"/>
    <property type="match status" value="6"/>
</dbReference>
<evidence type="ECO:0000259" key="10">
    <source>
        <dbReference type="PROSITE" id="PS50157"/>
    </source>
</evidence>
<accession>A0A8S1E6I7</accession>
<dbReference type="Pfam" id="PF00096">
    <property type="entry name" value="zf-C2H2"/>
    <property type="match status" value="2"/>
</dbReference>
<feature type="compositionally biased region" description="Polar residues" evidence="9">
    <location>
        <begin position="218"/>
        <end position="227"/>
    </location>
</feature>
<keyword evidence="6" id="KW-0238">DNA-binding</keyword>
<dbReference type="Proteomes" id="UP000494165">
    <property type="component" value="Unassembled WGS sequence"/>
</dbReference>
<evidence type="ECO:0000256" key="1">
    <source>
        <dbReference type="ARBA" id="ARBA00004123"/>
    </source>
</evidence>
<dbReference type="Gene3D" id="3.30.160.60">
    <property type="entry name" value="Classic Zinc Finger"/>
    <property type="match status" value="4"/>
</dbReference>
<feature type="domain" description="C2H2-type" evidence="10">
    <location>
        <begin position="756"/>
        <end position="783"/>
    </location>
</feature>
<feature type="compositionally biased region" description="Polar residues" evidence="9">
    <location>
        <begin position="87"/>
        <end position="138"/>
    </location>
</feature>
<keyword evidence="12" id="KW-1185">Reference proteome</keyword>
<feature type="compositionally biased region" description="Polar residues" evidence="9">
    <location>
        <begin position="563"/>
        <end position="574"/>
    </location>
</feature>
<feature type="compositionally biased region" description="Polar residues" evidence="9">
    <location>
        <begin position="622"/>
        <end position="638"/>
    </location>
</feature>
<feature type="compositionally biased region" description="Low complexity" evidence="9">
    <location>
        <begin position="444"/>
        <end position="459"/>
    </location>
</feature>
<evidence type="ECO:0000256" key="9">
    <source>
        <dbReference type="SAM" id="MobiDB-lite"/>
    </source>
</evidence>
<evidence type="ECO:0000256" key="5">
    <source>
        <dbReference type="ARBA" id="ARBA00022833"/>
    </source>
</evidence>
<keyword evidence="2" id="KW-0479">Metal-binding</keyword>
<keyword evidence="5" id="KW-0862">Zinc</keyword>
<dbReference type="InterPro" id="IPR036236">
    <property type="entry name" value="Znf_C2H2_sf"/>
</dbReference>
<proteinExistence type="predicted"/>
<evidence type="ECO:0000313" key="11">
    <source>
        <dbReference type="EMBL" id="CAB3388635.1"/>
    </source>
</evidence>
<feature type="region of interest" description="Disordered" evidence="9">
    <location>
        <begin position="333"/>
        <end position="398"/>
    </location>
</feature>
<dbReference type="GO" id="GO:0005634">
    <property type="term" value="C:nucleus"/>
    <property type="evidence" value="ECO:0007669"/>
    <property type="project" value="UniProtKB-SubCell"/>
</dbReference>
<feature type="domain" description="C2H2-type" evidence="10">
    <location>
        <begin position="784"/>
        <end position="811"/>
    </location>
</feature>
<dbReference type="OrthoDB" id="7485326at2759"/>
<feature type="region of interest" description="Disordered" evidence="9">
    <location>
        <begin position="208"/>
        <end position="243"/>
    </location>
</feature>
<feature type="compositionally biased region" description="Polar residues" evidence="9">
    <location>
        <begin position="534"/>
        <end position="544"/>
    </location>
</feature>
<keyword evidence="7" id="KW-0539">Nucleus</keyword>
<feature type="region of interest" description="Disordered" evidence="9">
    <location>
        <begin position="804"/>
        <end position="826"/>
    </location>
</feature>
<reference evidence="11 12" key="1">
    <citation type="submission" date="2020-04" db="EMBL/GenBank/DDBJ databases">
        <authorList>
            <person name="Alioto T."/>
            <person name="Alioto T."/>
            <person name="Gomez Garrido J."/>
        </authorList>
    </citation>
    <scope>NUCLEOTIDE SEQUENCE [LARGE SCALE GENOMIC DNA]</scope>
</reference>
<organism evidence="11 12">
    <name type="scientific">Cloeon dipterum</name>
    <dbReference type="NCBI Taxonomy" id="197152"/>
    <lineage>
        <taxon>Eukaryota</taxon>
        <taxon>Metazoa</taxon>
        <taxon>Ecdysozoa</taxon>
        <taxon>Arthropoda</taxon>
        <taxon>Hexapoda</taxon>
        <taxon>Insecta</taxon>
        <taxon>Pterygota</taxon>
        <taxon>Palaeoptera</taxon>
        <taxon>Ephemeroptera</taxon>
        <taxon>Pisciforma</taxon>
        <taxon>Baetidae</taxon>
        <taxon>Cloeon</taxon>
    </lineage>
</organism>
<dbReference type="GO" id="GO:0008270">
    <property type="term" value="F:zinc ion binding"/>
    <property type="evidence" value="ECO:0007669"/>
    <property type="project" value="UniProtKB-KW"/>
</dbReference>
<evidence type="ECO:0000256" key="8">
    <source>
        <dbReference type="PROSITE-ProRule" id="PRU00042"/>
    </source>
</evidence>
<evidence type="ECO:0000256" key="4">
    <source>
        <dbReference type="ARBA" id="ARBA00022771"/>
    </source>
</evidence>
<dbReference type="PANTHER" id="PTHR16515">
    <property type="entry name" value="PR DOMAIN ZINC FINGER PROTEIN"/>
    <property type="match status" value="1"/>
</dbReference>
<keyword evidence="4 8" id="KW-0863">Zinc-finger</keyword>
<evidence type="ECO:0000256" key="3">
    <source>
        <dbReference type="ARBA" id="ARBA00022737"/>
    </source>
</evidence>
<dbReference type="InterPro" id="IPR022755">
    <property type="entry name" value="Znf_C2H2_jaz"/>
</dbReference>
<comment type="caution">
    <text evidence="11">The sequence shown here is derived from an EMBL/GenBank/DDBJ whole genome shotgun (WGS) entry which is preliminary data.</text>
</comment>
<dbReference type="EMBL" id="CADEPI010000838">
    <property type="protein sequence ID" value="CAB3388635.1"/>
    <property type="molecule type" value="Genomic_DNA"/>
</dbReference>